<accession>A0AAV9IL62</accession>
<sequence length="123" mass="14032">MRRSNVWCFVSCGQTLYLTRKQRLGYATTCFHQSHRGRYYGKSPTGAKYCYASGILPEETKVRSRLPPIKGSEDDIKSPSTKKEFSVVAWLERGAWIGLAVLILVELYVHLVVFKDWLPKSSS</sequence>
<comment type="caution">
    <text evidence="2">The sequence shown here is derived from an EMBL/GenBank/DDBJ whole genome shotgun (WGS) entry which is preliminary data.</text>
</comment>
<evidence type="ECO:0000313" key="2">
    <source>
        <dbReference type="EMBL" id="KAK4528131.1"/>
    </source>
</evidence>
<dbReference type="AlphaFoldDB" id="A0AAV9IL62"/>
<organism evidence="2 3">
    <name type="scientific">Galdieria yellowstonensis</name>
    <dbReference type="NCBI Taxonomy" id="3028027"/>
    <lineage>
        <taxon>Eukaryota</taxon>
        <taxon>Rhodophyta</taxon>
        <taxon>Bangiophyceae</taxon>
        <taxon>Galdieriales</taxon>
        <taxon>Galdieriaceae</taxon>
        <taxon>Galdieria</taxon>
    </lineage>
</organism>
<dbReference type="Proteomes" id="UP001300502">
    <property type="component" value="Unassembled WGS sequence"/>
</dbReference>
<evidence type="ECO:0000313" key="3">
    <source>
        <dbReference type="Proteomes" id="UP001300502"/>
    </source>
</evidence>
<gene>
    <name evidence="2" type="ORF">GAYE_SCF51G6065</name>
</gene>
<keyword evidence="1" id="KW-0812">Transmembrane</keyword>
<keyword evidence="1" id="KW-0472">Membrane</keyword>
<dbReference type="EMBL" id="JANCYU010000060">
    <property type="protein sequence ID" value="KAK4528131.1"/>
    <property type="molecule type" value="Genomic_DNA"/>
</dbReference>
<keyword evidence="1" id="KW-1133">Transmembrane helix</keyword>
<name>A0AAV9IL62_9RHOD</name>
<evidence type="ECO:0000256" key="1">
    <source>
        <dbReference type="SAM" id="Phobius"/>
    </source>
</evidence>
<feature type="transmembrane region" description="Helical" evidence="1">
    <location>
        <begin position="95"/>
        <end position="114"/>
    </location>
</feature>
<keyword evidence="3" id="KW-1185">Reference proteome</keyword>
<reference evidence="2 3" key="1">
    <citation type="submission" date="2022-07" db="EMBL/GenBank/DDBJ databases">
        <title>Genome-wide signatures of adaptation to extreme environments.</title>
        <authorList>
            <person name="Cho C.H."/>
            <person name="Yoon H.S."/>
        </authorList>
    </citation>
    <scope>NUCLEOTIDE SEQUENCE [LARGE SCALE GENOMIC DNA]</scope>
    <source>
        <strain evidence="2 3">108.79 E11</strain>
    </source>
</reference>
<protein>
    <submittedName>
        <fullName evidence="2">Uncharacterized protein</fullName>
    </submittedName>
</protein>
<proteinExistence type="predicted"/>